<dbReference type="GO" id="GO:0006352">
    <property type="term" value="P:DNA-templated transcription initiation"/>
    <property type="evidence" value="ECO:0007669"/>
    <property type="project" value="InterPro"/>
</dbReference>
<dbReference type="eggNOG" id="COG1595">
    <property type="taxonomic scope" value="Bacteria"/>
</dbReference>
<dbReference type="STRING" id="323098.Nwi_2048"/>
<dbReference type="InterPro" id="IPR007627">
    <property type="entry name" value="RNA_pol_sigma70_r2"/>
</dbReference>
<dbReference type="InterPro" id="IPR013325">
    <property type="entry name" value="RNA_pol_sigma_r2"/>
</dbReference>
<dbReference type="Proteomes" id="UP000002531">
    <property type="component" value="Chromosome"/>
</dbReference>
<keyword evidence="3" id="KW-1185">Reference proteome</keyword>
<evidence type="ECO:0000313" key="3">
    <source>
        <dbReference type="Proteomes" id="UP000002531"/>
    </source>
</evidence>
<protein>
    <submittedName>
        <fullName evidence="2">Fec I like protein</fullName>
    </submittedName>
</protein>
<sequence length="164" mass="17837">MTKRPSLSRPSFSRLLNVLMTDRAGVENAVRGRTGEVASADIVQETWLKLANHPSDSAIENPSAFVRRVAKNSATDYLRKERRRSALNTEVHDLLYDTEDELSPERLVIGRQAAECATPSIHCPSSDELRLFRGHGNGGSGSSGFEVRRPAGDAASVFGGWSGV</sequence>
<evidence type="ECO:0000313" key="2">
    <source>
        <dbReference type="EMBL" id="ABA05306.1"/>
    </source>
</evidence>
<dbReference type="AlphaFoldDB" id="Q3SQY5"/>
<dbReference type="GO" id="GO:0003700">
    <property type="term" value="F:DNA-binding transcription factor activity"/>
    <property type="evidence" value="ECO:0007669"/>
    <property type="project" value="InterPro"/>
</dbReference>
<dbReference type="HOGENOM" id="CLU_1617281_0_0_5"/>
<name>Q3SQY5_NITWN</name>
<gene>
    <name evidence="2" type="ordered locus">Nwi_2048</name>
</gene>
<dbReference type="Gene3D" id="1.10.1740.10">
    <property type="match status" value="1"/>
</dbReference>
<dbReference type="KEGG" id="nwi:Nwi_2048"/>
<organism evidence="2 3">
    <name type="scientific">Nitrobacter winogradskyi (strain ATCC 25391 / DSM 10237 / CIP 104748 / NCIMB 11846 / Nb-255)</name>
    <dbReference type="NCBI Taxonomy" id="323098"/>
    <lineage>
        <taxon>Bacteria</taxon>
        <taxon>Pseudomonadati</taxon>
        <taxon>Pseudomonadota</taxon>
        <taxon>Alphaproteobacteria</taxon>
        <taxon>Hyphomicrobiales</taxon>
        <taxon>Nitrobacteraceae</taxon>
        <taxon>Nitrobacter</taxon>
    </lineage>
</organism>
<accession>Q3SQY5</accession>
<reference evidence="2 3" key="1">
    <citation type="journal article" date="2006" name="Appl. Environ. Microbiol.">
        <title>Genome sequence of the chemolithoautotrophic nitrite-oxidizing bacterium Nitrobacter winogradskyi Nb-255.</title>
        <authorList>
            <person name="Starkenburg S.R."/>
            <person name="Chain P.S."/>
            <person name="Sayavedra-Soto L.A."/>
            <person name="Hauser L."/>
            <person name="Land M.L."/>
            <person name="Larimer F.W."/>
            <person name="Malfatti S.A."/>
            <person name="Klotz M.G."/>
            <person name="Bottomley P.J."/>
            <person name="Arp D.J."/>
            <person name="Hickey W.J."/>
        </authorList>
    </citation>
    <scope>NUCLEOTIDE SEQUENCE [LARGE SCALE GENOMIC DNA]</scope>
    <source>
        <strain evidence="3">ATCC 25391 / DSM 10237 / CIP 104748 / NCIMB 11846 / Nb-255</strain>
    </source>
</reference>
<dbReference type="SUPFAM" id="SSF88946">
    <property type="entry name" value="Sigma2 domain of RNA polymerase sigma factors"/>
    <property type="match status" value="1"/>
</dbReference>
<dbReference type="EMBL" id="CP000115">
    <property type="protein sequence ID" value="ABA05306.1"/>
    <property type="molecule type" value="Genomic_DNA"/>
</dbReference>
<proteinExistence type="predicted"/>
<dbReference type="OrthoDB" id="9794372at2"/>
<evidence type="ECO:0000259" key="1">
    <source>
        <dbReference type="Pfam" id="PF04542"/>
    </source>
</evidence>
<dbReference type="Pfam" id="PF04542">
    <property type="entry name" value="Sigma70_r2"/>
    <property type="match status" value="1"/>
</dbReference>
<feature type="domain" description="RNA polymerase sigma-70 region 2" evidence="1">
    <location>
        <begin position="38"/>
        <end position="84"/>
    </location>
</feature>